<gene>
    <name evidence="2" type="ORF">ACJRO7_035881</name>
</gene>
<dbReference type="PANTHER" id="PTHR43020:SF2">
    <property type="entry name" value="MITOCHONDRIAL TRNA METHYLTHIOTRANSFERASE CDK5RAP1"/>
    <property type="match status" value="1"/>
</dbReference>
<name>A0ABD3JJ47_EUCGL</name>
<organism evidence="2 3">
    <name type="scientific">Eucalyptus globulus</name>
    <name type="common">Tasmanian blue gum</name>
    <dbReference type="NCBI Taxonomy" id="34317"/>
    <lineage>
        <taxon>Eukaryota</taxon>
        <taxon>Viridiplantae</taxon>
        <taxon>Streptophyta</taxon>
        <taxon>Embryophyta</taxon>
        <taxon>Tracheophyta</taxon>
        <taxon>Spermatophyta</taxon>
        <taxon>Magnoliopsida</taxon>
        <taxon>eudicotyledons</taxon>
        <taxon>Gunneridae</taxon>
        <taxon>Pentapetalae</taxon>
        <taxon>rosids</taxon>
        <taxon>malvids</taxon>
        <taxon>Myrtales</taxon>
        <taxon>Myrtaceae</taxon>
        <taxon>Myrtoideae</taxon>
        <taxon>Eucalypteae</taxon>
        <taxon>Eucalyptus</taxon>
    </lineage>
</organism>
<dbReference type="InterPro" id="IPR058240">
    <property type="entry name" value="rSAM_sf"/>
</dbReference>
<keyword evidence="3" id="KW-1185">Reference proteome</keyword>
<dbReference type="PROSITE" id="PS51918">
    <property type="entry name" value="RADICAL_SAM"/>
    <property type="match status" value="1"/>
</dbReference>
<dbReference type="InterPro" id="IPR007197">
    <property type="entry name" value="rSAM"/>
</dbReference>
<dbReference type="SUPFAM" id="SSF102114">
    <property type="entry name" value="Radical SAM enzymes"/>
    <property type="match status" value="1"/>
</dbReference>
<evidence type="ECO:0000313" key="2">
    <source>
        <dbReference type="EMBL" id="KAL3723780.1"/>
    </source>
</evidence>
<dbReference type="Pfam" id="PF04055">
    <property type="entry name" value="Radical_SAM"/>
    <property type="match status" value="1"/>
</dbReference>
<evidence type="ECO:0000313" key="3">
    <source>
        <dbReference type="Proteomes" id="UP001634007"/>
    </source>
</evidence>
<dbReference type="PANTHER" id="PTHR43020">
    <property type="entry name" value="CDK5 REGULATORY SUBUNIT-ASSOCIATED PROTEIN 1"/>
    <property type="match status" value="1"/>
</dbReference>
<dbReference type="SMART" id="SM00729">
    <property type="entry name" value="Elp3"/>
    <property type="match status" value="1"/>
</dbReference>
<protein>
    <recommendedName>
        <fullName evidence="1">Radical SAM core domain-containing protein</fullName>
    </recommendedName>
</protein>
<dbReference type="Proteomes" id="UP001634007">
    <property type="component" value="Unassembled WGS sequence"/>
</dbReference>
<dbReference type="AlphaFoldDB" id="A0ABD3JJ47"/>
<dbReference type="EMBL" id="JBJKBG010000009">
    <property type="protein sequence ID" value="KAL3723780.1"/>
    <property type="molecule type" value="Genomic_DNA"/>
</dbReference>
<feature type="domain" description="Radical SAM core" evidence="1">
    <location>
        <begin position="1"/>
        <end position="145"/>
    </location>
</feature>
<dbReference type="Gene3D" id="3.80.30.20">
    <property type="entry name" value="tm_1862 like domain"/>
    <property type="match status" value="1"/>
</dbReference>
<sequence>MRFRYTSPHPKDFPDELQYLMRDRHNICKYIHLPAQTGSSTVLERMRRGYTHEAYLDLVQKIREMVPQMGIRTDFICGFCGETEEEHEDTLSPVRTVGYVMAYMFAHSMGEKTHANRNSDDDVPEEVKQRRLNELIEAFRESTGQSPDGELIGKSDRGHRVSFAKLLVIDRADNSTCKRNSSVASLFGESLVITKLSLVRRVQDEELVACESSA</sequence>
<evidence type="ECO:0000259" key="1">
    <source>
        <dbReference type="PROSITE" id="PS51918"/>
    </source>
</evidence>
<proteinExistence type="predicted"/>
<comment type="caution">
    <text evidence="2">The sequence shown here is derived from an EMBL/GenBank/DDBJ whole genome shotgun (WGS) entry which is preliminary data.</text>
</comment>
<dbReference type="InterPro" id="IPR023404">
    <property type="entry name" value="rSAM_horseshoe"/>
</dbReference>
<accession>A0ABD3JJ47</accession>
<dbReference type="InterPro" id="IPR006638">
    <property type="entry name" value="Elp3/MiaA/NifB-like_rSAM"/>
</dbReference>
<reference evidence="2 3" key="1">
    <citation type="submission" date="2024-11" db="EMBL/GenBank/DDBJ databases">
        <title>Chromosome-level genome assembly of Eucalyptus globulus Labill. provides insights into its genome evolution.</title>
        <authorList>
            <person name="Li X."/>
        </authorList>
    </citation>
    <scope>NUCLEOTIDE SEQUENCE [LARGE SCALE GENOMIC DNA]</scope>
    <source>
        <strain evidence="2">CL2024</strain>
        <tissue evidence="2">Fresh tender leaves</tissue>
    </source>
</reference>